<dbReference type="RefSeq" id="WP_217288894.1">
    <property type="nucleotide sequence ID" value="NZ_CP077683.1"/>
</dbReference>
<feature type="transmembrane region" description="Helical" evidence="4">
    <location>
        <begin position="296"/>
        <end position="318"/>
    </location>
</feature>
<evidence type="ECO:0000313" key="6">
    <source>
        <dbReference type="EMBL" id="QXE92340.1"/>
    </source>
</evidence>
<dbReference type="EMBL" id="CP077683">
    <property type="protein sequence ID" value="QXE92340.1"/>
    <property type="molecule type" value="Genomic_DNA"/>
</dbReference>
<sequence>MSGYVILVNYNGWRDTLECLETLLRSEYRDFRVVVCDNGSTDNSLERIGAWAAGTEPAQVGGRYARLAASPLDRPIPFVRYGKAAAEAGGDRDENAPLILVECGANLGFAGGNNVGLRYALARGCDWVWLLNNDTVVEPQALGNLVDRLAGTPGAGICGSTLLLYGEPSRVQALGGGWYCRWLGLAWHLGRLGRWPQRVDRDQVERRMSYPVGASMLVSADFLREVGLMCEEYFLFFEELDWVLRSRGRFRMLYAPDSVVYHKVGGAIGTSSHPGRKSLACDYWNIRNRIFFTRRWYPAALPTVYLTLAGALLTRALLGKWDRVAMIFTLMCGGWREKGAAVTLTRD</sequence>
<dbReference type="Proteomes" id="UP000683559">
    <property type="component" value="Chromosome"/>
</dbReference>
<keyword evidence="3" id="KW-0808">Transferase</keyword>
<keyword evidence="4" id="KW-1133">Transmembrane helix</keyword>
<feature type="domain" description="Glycosyltransferase 2-like" evidence="5">
    <location>
        <begin position="5"/>
        <end position="53"/>
    </location>
</feature>
<dbReference type="PANTHER" id="PTHR43179:SF12">
    <property type="entry name" value="GALACTOFURANOSYLTRANSFERASE GLFT2"/>
    <property type="match status" value="1"/>
</dbReference>
<gene>
    <name evidence="6" type="ORF">KP001_07410</name>
</gene>
<evidence type="ECO:0000256" key="3">
    <source>
        <dbReference type="ARBA" id="ARBA00022679"/>
    </source>
</evidence>
<name>A0ABX8LS51_9BACT</name>
<evidence type="ECO:0000259" key="5">
    <source>
        <dbReference type="Pfam" id="PF00535"/>
    </source>
</evidence>
<accession>A0ABX8LS51</accession>
<dbReference type="PANTHER" id="PTHR43179">
    <property type="entry name" value="RHAMNOSYLTRANSFERASE WBBL"/>
    <property type="match status" value="1"/>
</dbReference>
<evidence type="ECO:0000256" key="1">
    <source>
        <dbReference type="ARBA" id="ARBA00006739"/>
    </source>
</evidence>
<proteinExistence type="inferred from homology"/>
<evidence type="ECO:0000256" key="4">
    <source>
        <dbReference type="SAM" id="Phobius"/>
    </source>
</evidence>
<keyword evidence="4" id="KW-0812">Transmembrane</keyword>
<evidence type="ECO:0000313" key="7">
    <source>
        <dbReference type="Proteomes" id="UP000683559"/>
    </source>
</evidence>
<keyword evidence="2" id="KW-0328">Glycosyltransferase</keyword>
<keyword evidence="4" id="KW-0472">Membrane</keyword>
<keyword evidence="7" id="KW-1185">Reference proteome</keyword>
<evidence type="ECO:0000256" key="2">
    <source>
        <dbReference type="ARBA" id="ARBA00022676"/>
    </source>
</evidence>
<reference evidence="6 7" key="1">
    <citation type="submission" date="2021-06" db="EMBL/GenBank/DDBJ databases">
        <title>Gemonas diversity in paddy soil.</title>
        <authorList>
            <person name="Liu G."/>
        </authorList>
    </citation>
    <scope>NUCLEOTIDE SEQUENCE [LARGE SCALE GENOMIC DNA]</scope>
    <source>
        <strain evidence="6 7">RG2</strain>
    </source>
</reference>
<organism evidence="6 7">
    <name type="scientific">Geomonas subterranea</name>
    <dbReference type="NCBI Taxonomy" id="2847989"/>
    <lineage>
        <taxon>Bacteria</taxon>
        <taxon>Pseudomonadati</taxon>
        <taxon>Thermodesulfobacteriota</taxon>
        <taxon>Desulfuromonadia</taxon>
        <taxon>Geobacterales</taxon>
        <taxon>Geobacteraceae</taxon>
        <taxon>Geomonas</taxon>
    </lineage>
</organism>
<dbReference type="Pfam" id="PF13641">
    <property type="entry name" value="Glyco_tranf_2_3"/>
    <property type="match status" value="1"/>
</dbReference>
<protein>
    <submittedName>
        <fullName evidence="6">Glycosyltransferase family 2 protein</fullName>
    </submittedName>
</protein>
<dbReference type="Pfam" id="PF00535">
    <property type="entry name" value="Glycos_transf_2"/>
    <property type="match status" value="1"/>
</dbReference>
<comment type="similarity">
    <text evidence="1">Belongs to the glycosyltransferase 2 family.</text>
</comment>
<dbReference type="InterPro" id="IPR001173">
    <property type="entry name" value="Glyco_trans_2-like"/>
</dbReference>
<dbReference type="CDD" id="cd04186">
    <property type="entry name" value="GT_2_like_c"/>
    <property type="match status" value="1"/>
</dbReference>